<name>A0A4E9DC01_GIBZA</name>
<proteinExistence type="predicted"/>
<evidence type="ECO:0000313" key="2">
    <source>
        <dbReference type="EMBL" id="CAG1974929.1"/>
    </source>
</evidence>
<dbReference type="EMBL" id="CAJPIJ010000098">
    <property type="protein sequence ID" value="CAG1974929.1"/>
    <property type="molecule type" value="Genomic_DNA"/>
</dbReference>
<feature type="region of interest" description="Disordered" evidence="1">
    <location>
        <begin position="1"/>
        <end position="22"/>
    </location>
</feature>
<gene>
    <name evidence="3" type="ORF">FUG_LOCUS114739</name>
    <name evidence="2" type="ORF">MDCFG202_LOCUS140286</name>
</gene>
<organism evidence="3">
    <name type="scientific">Gibberella zeae</name>
    <name type="common">Wheat head blight fungus</name>
    <name type="synonym">Fusarium graminearum</name>
    <dbReference type="NCBI Taxonomy" id="5518"/>
    <lineage>
        <taxon>Eukaryota</taxon>
        <taxon>Fungi</taxon>
        <taxon>Dikarya</taxon>
        <taxon>Ascomycota</taxon>
        <taxon>Pezizomycotina</taxon>
        <taxon>Sordariomycetes</taxon>
        <taxon>Hypocreomycetidae</taxon>
        <taxon>Hypocreales</taxon>
        <taxon>Nectriaceae</taxon>
        <taxon>Fusarium</taxon>
    </lineage>
</organism>
<evidence type="ECO:0000313" key="3">
    <source>
        <dbReference type="EMBL" id="VIO54194.1"/>
    </source>
</evidence>
<protein>
    <submittedName>
        <fullName evidence="3">Uncharacterized protein</fullName>
    </submittedName>
</protein>
<dbReference type="Proteomes" id="UP000746612">
    <property type="component" value="Unassembled WGS sequence"/>
</dbReference>
<evidence type="ECO:0000256" key="1">
    <source>
        <dbReference type="SAM" id="MobiDB-lite"/>
    </source>
</evidence>
<reference evidence="2" key="2">
    <citation type="submission" date="2021-03" db="EMBL/GenBank/DDBJ databases">
        <authorList>
            <person name="Alouane T."/>
            <person name="Langin T."/>
            <person name="Bonhomme L."/>
        </authorList>
    </citation>
    <scope>NUCLEOTIDE SEQUENCE</scope>
    <source>
        <strain evidence="2">MDC_Fg202</strain>
    </source>
</reference>
<sequence length="136" mass="15096">MPRPLSDATMAKNKSSSSATSNGRCRSAFLRALIDQPRCLWIGDIVTPNTYERHLLLGNCVQTSHVVGANQHSHLIWAFEGNPVMRLDVRGDSIRSHDFISLRILNRSYDTSCLASLPPALLGRSDPDKQQISSEH</sequence>
<reference evidence="3" key="1">
    <citation type="submission" date="2019-04" db="EMBL/GenBank/DDBJ databases">
        <authorList>
            <person name="Melise S."/>
            <person name="Noan J."/>
            <person name="Okalmin O."/>
        </authorList>
    </citation>
    <scope>NUCLEOTIDE SEQUENCE</scope>
    <source>
        <strain evidence="3">FN9</strain>
    </source>
</reference>
<dbReference type="AlphaFoldDB" id="A0A4E9DC01"/>
<feature type="compositionally biased region" description="Low complexity" evidence="1">
    <location>
        <begin position="9"/>
        <end position="22"/>
    </location>
</feature>
<accession>A0A4E9DC01</accession>
<dbReference type="EMBL" id="CAAKMV010000088">
    <property type="protein sequence ID" value="VIO54194.1"/>
    <property type="molecule type" value="Genomic_DNA"/>
</dbReference>